<reference evidence="6" key="1">
    <citation type="submission" date="2016-10" db="EMBL/GenBank/DDBJ databases">
        <authorList>
            <person name="Varghese N."/>
            <person name="Submissions S."/>
        </authorList>
    </citation>
    <scope>NUCLEOTIDE SEQUENCE [LARGE SCALE GENOMIC DNA]</scope>
    <source>
        <strain evidence="6">DSM 17465</strain>
    </source>
</reference>
<evidence type="ECO:0000313" key="6">
    <source>
        <dbReference type="Proteomes" id="UP000183371"/>
    </source>
</evidence>
<dbReference type="Proteomes" id="UP000183371">
    <property type="component" value="Unassembled WGS sequence"/>
</dbReference>
<organism evidence="5 6">
    <name type="scientific">Pseudovibrio denitrificans</name>
    <dbReference type="NCBI Taxonomy" id="258256"/>
    <lineage>
        <taxon>Bacteria</taxon>
        <taxon>Pseudomonadati</taxon>
        <taxon>Pseudomonadota</taxon>
        <taxon>Alphaproteobacteria</taxon>
        <taxon>Hyphomicrobiales</taxon>
        <taxon>Stappiaceae</taxon>
        <taxon>Pseudovibrio</taxon>
    </lineage>
</organism>
<evidence type="ECO:0000256" key="3">
    <source>
        <dbReference type="ARBA" id="ARBA00023002"/>
    </source>
</evidence>
<sequence length="364" mass="40497">MRHKPTCECLKDYSDYLISDRNYQPIRISTLEALVEAVKKAYEASTPIRIRGNGHSMNGSSLPRSGENLIQTEDFSHFHFGHPNTVTVGAGVAVWDVERFLRRYGYRLPVLNDGGKPASTIGGYLSAGGLGSASAIHGGFWETVVSVTLVSGEGKVFQCRPEDAIFPWLFGSMGQLGVIYEVTLTILPLDDATQSYPAGVAGYIGATQADWEKIAWFTLFAPQRLQNEVLDLLADLQQRHKHVWKIRPAYLYNLAFKTFNPPLIHASQETLIAAGIWGTPLRSDKFDAISLAALESDIIVMSYLHPELRRYLQTELSFNPDALRLNLGQHVYSAFQDLKGRLDPKYLFTPGILTDPSIAQEHTL</sequence>
<keyword evidence="6" id="KW-1185">Reference proteome</keyword>
<dbReference type="InterPro" id="IPR016166">
    <property type="entry name" value="FAD-bd_PCMH"/>
</dbReference>
<comment type="similarity">
    <text evidence="1">Belongs to the oxygen-dependent FAD-linked oxidoreductase family.</text>
</comment>
<evidence type="ECO:0000256" key="2">
    <source>
        <dbReference type="ARBA" id="ARBA00022827"/>
    </source>
</evidence>
<name>A0A1I7DYP4_9HYPH</name>
<dbReference type="EMBL" id="FPBD01000013">
    <property type="protein sequence ID" value="SFU16794.1"/>
    <property type="molecule type" value="Genomic_DNA"/>
</dbReference>
<dbReference type="SUPFAM" id="SSF56176">
    <property type="entry name" value="FAD-binding/transporter-associated domain-like"/>
    <property type="match status" value="1"/>
</dbReference>
<evidence type="ECO:0000313" key="5">
    <source>
        <dbReference type="EMBL" id="SFU16794.1"/>
    </source>
</evidence>
<proteinExistence type="inferred from homology"/>
<dbReference type="PANTHER" id="PTHR13878:SF53">
    <property type="entry name" value="CYTOKININ DEHYDROGENASE 6"/>
    <property type="match status" value="1"/>
</dbReference>
<dbReference type="AlphaFoldDB" id="A0A1I7DYP4"/>
<gene>
    <name evidence="5" type="ORF">SAMN05444141_11332</name>
</gene>
<protein>
    <submittedName>
        <fullName evidence="5">FAD binding domain-containing protein</fullName>
    </submittedName>
</protein>
<dbReference type="InterPro" id="IPR036318">
    <property type="entry name" value="FAD-bd_PCMH-like_sf"/>
</dbReference>
<dbReference type="PROSITE" id="PS51387">
    <property type="entry name" value="FAD_PCMH"/>
    <property type="match status" value="1"/>
</dbReference>
<dbReference type="GO" id="GO:0016491">
    <property type="term" value="F:oxidoreductase activity"/>
    <property type="evidence" value="ECO:0007669"/>
    <property type="project" value="UniProtKB-KW"/>
</dbReference>
<keyword evidence="3" id="KW-0560">Oxidoreductase</keyword>
<dbReference type="Pfam" id="PF01565">
    <property type="entry name" value="FAD_binding_4"/>
    <property type="match status" value="1"/>
</dbReference>
<dbReference type="PANTHER" id="PTHR13878">
    <property type="entry name" value="GULONOLACTONE OXIDASE"/>
    <property type="match status" value="1"/>
</dbReference>
<evidence type="ECO:0000256" key="1">
    <source>
        <dbReference type="ARBA" id="ARBA00005466"/>
    </source>
</evidence>
<feature type="domain" description="FAD-binding PCMH-type" evidence="4">
    <location>
        <begin position="18"/>
        <end position="189"/>
    </location>
</feature>
<keyword evidence="2" id="KW-0285">Flavoprotein</keyword>
<evidence type="ECO:0000259" key="4">
    <source>
        <dbReference type="PROSITE" id="PS51387"/>
    </source>
</evidence>
<dbReference type="InterPro" id="IPR006094">
    <property type="entry name" value="Oxid_FAD_bind_N"/>
</dbReference>
<dbReference type="InterPro" id="IPR016169">
    <property type="entry name" value="FAD-bd_PCMH_sub2"/>
</dbReference>
<dbReference type="InterPro" id="IPR050432">
    <property type="entry name" value="FAD-linked_Oxidoreductases_BP"/>
</dbReference>
<keyword evidence="2" id="KW-0274">FAD</keyword>
<dbReference type="GO" id="GO:0071949">
    <property type="term" value="F:FAD binding"/>
    <property type="evidence" value="ECO:0007669"/>
    <property type="project" value="InterPro"/>
</dbReference>
<dbReference type="Gene3D" id="3.30.465.10">
    <property type="match status" value="1"/>
</dbReference>
<accession>A0A1I7DYP4</accession>